<evidence type="ECO:0000313" key="12">
    <source>
        <dbReference type="EMBL" id="TDS27604.1"/>
    </source>
</evidence>
<dbReference type="InterPro" id="IPR044304">
    <property type="entry name" value="NUBPL-like"/>
</dbReference>
<evidence type="ECO:0000313" key="16">
    <source>
        <dbReference type="Proteomes" id="UP000199519"/>
    </source>
</evidence>
<dbReference type="EMBL" id="SOEF01000016">
    <property type="protein sequence ID" value="TDX43577.1"/>
    <property type="molecule type" value="Genomic_DNA"/>
</dbReference>
<evidence type="ECO:0000313" key="7">
    <source>
        <dbReference type="EMBL" id="PXV67949.1"/>
    </source>
</evidence>
<evidence type="ECO:0000256" key="2">
    <source>
        <dbReference type="ARBA" id="ARBA00022741"/>
    </source>
</evidence>
<dbReference type="InterPro" id="IPR000808">
    <property type="entry name" value="Mrp-like_CS"/>
</dbReference>
<sequence length="281" mass="30708">MYEVKDKKVILEHGSINKGIIAVASGKGGVGKSTVTVNLATALAKLGYKVGIIDADVRGFSVPRILGVVDKPKAVSEKEIIPPEVRGIKAISMGSFVGENEPVIWRAPLLTGALEQFFKDIRWGKLDYMLIDLPPGTGDMPLNIMQKVPHAETLVVTTPQVTATKVAGRIGAMAEKMDHEILGVVENMAYYRCEECGHKDYIFGKDGGKDLADFMGTELLGQLPLISEVRRRSDSGNPIVFDKPDSEISQEFIKIAKIIAEREAGFDEEIEPLKLNMDVNK</sequence>
<dbReference type="Proteomes" id="UP000198612">
    <property type="component" value="Unassembled WGS sequence"/>
</dbReference>
<dbReference type="GO" id="GO:0005524">
    <property type="term" value="F:ATP binding"/>
    <property type="evidence" value="ECO:0007669"/>
    <property type="project" value="UniProtKB-UniRule"/>
</dbReference>
<keyword evidence="4 6" id="KW-0408">Iron</keyword>
<proteinExistence type="inferred from homology"/>
<evidence type="ECO:0000313" key="8">
    <source>
        <dbReference type="EMBL" id="SDD09739.1"/>
    </source>
</evidence>
<protein>
    <recommendedName>
        <fullName evidence="6">Iron-sulfur cluster carrier protein</fullName>
    </recommendedName>
</protein>
<keyword evidence="1 6" id="KW-0479">Metal-binding</keyword>
<evidence type="ECO:0000256" key="5">
    <source>
        <dbReference type="ARBA" id="ARBA00023014"/>
    </source>
</evidence>
<comment type="similarity">
    <text evidence="6">Belongs to the Mrp/NBP35 ATP-binding proteins family.</text>
</comment>
<dbReference type="Gene3D" id="3.40.50.300">
    <property type="entry name" value="P-loop containing nucleotide triphosphate hydrolases"/>
    <property type="match status" value="1"/>
</dbReference>
<evidence type="ECO:0000256" key="6">
    <source>
        <dbReference type="HAMAP-Rule" id="MF_02040"/>
    </source>
</evidence>
<dbReference type="Proteomes" id="UP000295758">
    <property type="component" value="Unassembled WGS sequence"/>
</dbReference>
<dbReference type="EMBL" id="FNBJ01000010">
    <property type="protein sequence ID" value="SDF33974.1"/>
    <property type="molecule type" value="Genomic_DNA"/>
</dbReference>
<dbReference type="Proteomes" id="UP000198945">
    <property type="component" value="Unassembled WGS sequence"/>
</dbReference>
<keyword evidence="16" id="KW-1185">Reference proteome</keyword>
<evidence type="ECO:0000313" key="19">
    <source>
        <dbReference type="Proteomes" id="UP000295758"/>
    </source>
</evidence>
<evidence type="ECO:0000313" key="10">
    <source>
        <dbReference type="EMBL" id="SDI59415.1"/>
    </source>
</evidence>
<dbReference type="EMBL" id="FNEH01000009">
    <property type="protein sequence ID" value="SDI59415.1"/>
    <property type="molecule type" value="Genomic_DNA"/>
</dbReference>
<organism evidence="8 20">
    <name type="scientific">Halanaerobium congolense</name>
    <dbReference type="NCBI Taxonomy" id="54121"/>
    <lineage>
        <taxon>Bacteria</taxon>
        <taxon>Bacillati</taxon>
        <taxon>Bacillota</taxon>
        <taxon>Clostridia</taxon>
        <taxon>Halanaerobiales</taxon>
        <taxon>Halanaerobiaceae</taxon>
        <taxon>Halanaerobium</taxon>
    </lineage>
</organism>
<comment type="function">
    <text evidence="6">Binds and transfers iron-sulfur (Fe-S) clusters to target apoproteins. Can hydrolyze ATP.</text>
</comment>
<evidence type="ECO:0000256" key="3">
    <source>
        <dbReference type="ARBA" id="ARBA00022840"/>
    </source>
</evidence>
<dbReference type="GO" id="GO:0016887">
    <property type="term" value="F:ATP hydrolysis activity"/>
    <property type="evidence" value="ECO:0007669"/>
    <property type="project" value="UniProtKB-UniRule"/>
</dbReference>
<evidence type="ECO:0000313" key="13">
    <source>
        <dbReference type="EMBL" id="TDX43577.1"/>
    </source>
</evidence>
<evidence type="ECO:0000313" key="18">
    <source>
        <dbReference type="Proteomes" id="UP000295472"/>
    </source>
</evidence>
<dbReference type="SUPFAM" id="SSF52540">
    <property type="entry name" value="P-loop containing nucleoside triphosphate hydrolases"/>
    <property type="match status" value="1"/>
</dbReference>
<dbReference type="InterPro" id="IPR033756">
    <property type="entry name" value="YlxH/NBP35"/>
</dbReference>
<dbReference type="GO" id="GO:0046872">
    <property type="term" value="F:metal ion binding"/>
    <property type="evidence" value="ECO:0007669"/>
    <property type="project" value="UniProtKB-KW"/>
</dbReference>
<accession>A0A1G6RYR8</accession>
<reference evidence="14 16" key="2">
    <citation type="submission" date="2016-10" db="EMBL/GenBank/DDBJ databases">
        <authorList>
            <person name="Varghese N."/>
            <person name="Submissions S."/>
        </authorList>
    </citation>
    <scope>NUCLEOTIDE SEQUENCE [LARGE SCALE GENOMIC DNA]</scope>
    <source>
        <strain evidence="8 20">WG10</strain>
        <strain evidence="9 16">WG2</strain>
        <strain evidence="11 14">WG5</strain>
    </source>
</reference>
<dbReference type="PANTHER" id="PTHR42961:SF2">
    <property type="entry name" value="IRON-SULFUR PROTEIN NUBPL"/>
    <property type="match status" value="1"/>
</dbReference>
<keyword evidence="6" id="KW-0378">Hydrolase</keyword>
<keyword evidence="3 6" id="KW-0067">ATP-binding</keyword>
<keyword evidence="5 6" id="KW-0411">Iron-sulfur</keyword>
<evidence type="ECO:0000313" key="14">
    <source>
        <dbReference type="Proteomes" id="UP000198612"/>
    </source>
</evidence>
<dbReference type="Proteomes" id="UP000247389">
    <property type="component" value="Unassembled WGS sequence"/>
</dbReference>
<evidence type="ECO:0000313" key="17">
    <source>
        <dbReference type="Proteomes" id="UP000247389"/>
    </source>
</evidence>
<dbReference type="GO" id="GO:0016226">
    <property type="term" value="P:iron-sulfur cluster assembly"/>
    <property type="evidence" value="ECO:0007669"/>
    <property type="project" value="InterPro"/>
</dbReference>
<evidence type="ECO:0000313" key="9">
    <source>
        <dbReference type="EMBL" id="SDF33974.1"/>
    </source>
</evidence>
<evidence type="ECO:0000313" key="20">
    <source>
        <dbReference type="Proteomes" id="UP000324896"/>
    </source>
</evidence>
<dbReference type="CDD" id="cd02037">
    <property type="entry name" value="Mrp_NBP35"/>
    <property type="match status" value="1"/>
</dbReference>
<dbReference type="PANTHER" id="PTHR42961">
    <property type="entry name" value="IRON-SULFUR PROTEIN NUBPL"/>
    <property type="match status" value="1"/>
</dbReference>
<dbReference type="InterPro" id="IPR019591">
    <property type="entry name" value="Mrp/NBP35_ATP-bd"/>
</dbReference>
<evidence type="ECO:0000313" key="15">
    <source>
        <dbReference type="Proteomes" id="UP000198945"/>
    </source>
</evidence>
<dbReference type="HAMAP" id="MF_02040">
    <property type="entry name" value="Mrp_NBP35"/>
    <property type="match status" value="1"/>
</dbReference>
<evidence type="ECO:0000256" key="1">
    <source>
        <dbReference type="ARBA" id="ARBA00022723"/>
    </source>
</evidence>
<dbReference type="Proteomes" id="UP000295472">
    <property type="component" value="Unassembled WGS sequence"/>
</dbReference>
<evidence type="ECO:0000313" key="11">
    <source>
        <dbReference type="EMBL" id="SES89049.1"/>
    </source>
</evidence>
<dbReference type="InterPro" id="IPR027417">
    <property type="entry name" value="P-loop_NTPase"/>
</dbReference>
<dbReference type="Proteomes" id="UP000199519">
    <property type="component" value="Unassembled WGS sequence"/>
</dbReference>
<gene>
    <name evidence="12" type="ORF">BY453_12623</name>
    <name evidence="13" type="ORF">C7954_11623</name>
    <name evidence="7" type="ORF">C8C78_10675</name>
    <name evidence="8" type="ORF">SAMN04488597_12623</name>
    <name evidence="9" type="ORF">SAMN04488598_11024</name>
    <name evidence="11" type="ORF">SAMN04515652_11025</name>
    <name evidence="10" type="ORF">SAMN04515654_10960</name>
</gene>
<dbReference type="GO" id="GO:0051539">
    <property type="term" value="F:4 iron, 4 sulfur cluster binding"/>
    <property type="evidence" value="ECO:0007669"/>
    <property type="project" value="TreeGrafter"/>
</dbReference>
<dbReference type="FunFam" id="3.40.50.300:FF:001119">
    <property type="entry name" value="Iron-sulfur cluster carrier protein"/>
    <property type="match status" value="1"/>
</dbReference>
<dbReference type="Proteomes" id="UP000324896">
    <property type="component" value="Unassembled WGS sequence"/>
</dbReference>
<dbReference type="RefSeq" id="WP_089655855.1">
    <property type="nucleotide sequence ID" value="NZ_FMYT01000026.1"/>
</dbReference>
<keyword evidence="2 6" id="KW-0547">Nucleotide-binding</keyword>
<comment type="subunit">
    <text evidence="6">Homodimer.</text>
</comment>
<dbReference type="EMBL" id="SOAA01000026">
    <property type="protein sequence ID" value="TDS27604.1"/>
    <property type="molecule type" value="Genomic_DNA"/>
</dbReference>
<feature type="binding site" evidence="6">
    <location>
        <begin position="26"/>
        <end position="33"/>
    </location>
    <ligand>
        <name>ATP</name>
        <dbReference type="ChEBI" id="CHEBI:30616"/>
    </ligand>
</feature>
<reference evidence="10 15" key="1">
    <citation type="submission" date="2016-10" db="EMBL/GenBank/DDBJ databases">
        <authorList>
            <person name="de Groot N.N."/>
        </authorList>
    </citation>
    <scope>NUCLEOTIDE SEQUENCE [LARGE SCALE GENOMIC DNA]</scope>
    <source>
        <strain evidence="10 15">WG7</strain>
    </source>
</reference>
<reference evidence="13 18" key="4">
    <citation type="submission" date="2019-03" db="EMBL/GenBank/DDBJ databases">
        <title>Subsurface microbial communities from deep shales in Ohio and West Virginia, USA.</title>
        <authorList>
            <person name="Wrighton K."/>
        </authorList>
    </citation>
    <scope>NUCLEOTIDE SEQUENCE [LARGE SCALE GENOMIC DNA]</scope>
    <source>
        <strain evidence="13 18">DSMZ 11287</strain>
        <strain evidence="7 17">MSL28</strain>
    </source>
</reference>
<name>A0A1G6RYR8_9FIRM</name>
<dbReference type="EMBL" id="FOHG01000010">
    <property type="protein sequence ID" value="SES89049.1"/>
    <property type="molecule type" value="Genomic_DNA"/>
</dbReference>
<dbReference type="Pfam" id="PF10609">
    <property type="entry name" value="ParA"/>
    <property type="match status" value="1"/>
</dbReference>
<dbReference type="GO" id="GO:0140663">
    <property type="term" value="F:ATP-dependent FeS chaperone activity"/>
    <property type="evidence" value="ECO:0007669"/>
    <property type="project" value="InterPro"/>
</dbReference>
<dbReference type="AlphaFoldDB" id="A0A1G6RYR8"/>
<dbReference type="PROSITE" id="PS01215">
    <property type="entry name" value="MRP"/>
    <property type="match status" value="1"/>
</dbReference>
<dbReference type="EMBL" id="QICM01000006">
    <property type="protein sequence ID" value="PXV67949.1"/>
    <property type="molecule type" value="Genomic_DNA"/>
</dbReference>
<dbReference type="EMBL" id="FMYT01000026">
    <property type="protein sequence ID" value="SDD09739.1"/>
    <property type="molecule type" value="Genomic_DNA"/>
</dbReference>
<evidence type="ECO:0000256" key="4">
    <source>
        <dbReference type="ARBA" id="ARBA00023004"/>
    </source>
</evidence>
<dbReference type="GeneID" id="57012808"/>
<reference evidence="12 19" key="3">
    <citation type="submission" date="2019-03" db="EMBL/GenBank/DDBJ databases">
        <title>Deep subsurface shale carbon reservoir microbial communities from Ohio and West Virginia, USA.</title>
        <authorList>
            <person name="Wrighton K."/>
        </authorList>
    </citation>
    <scope>NUCLEOTIDE SEQUENCE [LARGE SCALE GENOMIC DNA]</scope>
    <source>
        <strain evidence="12 19">UTICA-S4D12</strain>
    </source>
</reference>